<feature type="signal peptide" evidence="3">
    <location>
        <begin position="1"/>
        <end position="24"/>
    </location>
</feature>
<evidence type="ECO:0000256" key="2">
    <source>
        <dbReference type="ARBA" id="ARBA00022801"/>
    </source>
</evidence>
<dbReference type="GO" id="GO:0004065">
    <property type="term" value="F:arylsulfatase activity"/>
    <property type="evidence" value="ECO:0007669"/>
    <property type="project" value="TreeGrafter"/>
</dbReference>
<sequence length="466" mass="50887">MRCFLPGVIFGFCAVLLSAGFAFAQTSRVNIVLMLSDDQSYPDLSIYENPDLDTPSLDELARQGHLFRRAYVTAPQCVQSRASIATGLWPLSTGVVRFSAALAEETTTVFDILKRSGYFVGMVGRGHHLNGTRVEDDGRLGPLGDTFSRRLDYLSIRPEASADLVSEFLSARPVDRPFFLQIGFSDPHRPSTATQFEPDPEAISLPSGVPDSAIVRRSLSSYYGEVNRLDVTVGQIMEVLGGSELLDNTAIIFMGDNGAAVYRGKGTLYEKGIHVPLIVRLPGGEGGGEVHDALVSGVDLMPTILDLAGAPAPEDLDGVSLLNSTNEITPDRAVFAVRGSHGTGLAGNNAIAFDLGRAIISGRYKLVYNAIPRYPYGQTDIPWKEEKALIEEIGVKRLRKEYGVFYGGGRPMFELFDLAEDPGELHNLFELDSHRSTRNKLLAELSAWMETENDFIPIPYPGLVNR</sequence>
<evidence type="ECO:0000313" key="6">
    <source>
        <dbReference type="Proteomes" id="UP001196509"/>
    </source>
</evidence>
<gene>
    <name evidence="5" type="ORF">K1W69_17905</name>
</gene>
<keyword evidence="2" id="KW-0378">Hydrolase</keyword>
<dbReference type="InterPro" id="IPR000917">
    <property type="entry name" value="Sulfatase_N"/>
</dbReference>
<accession>A0AAE2ZQJ4</accession>
<dbReference type="AlphaFoldDB" id="A0AAE2ZQJ4"/>
<evidence type="ECO:0000259" key="4">
    <source>
        <dbReference type="Pfam" id="PF00884"/>
    </source>
</evidence>
<comment type="caution">
    <text evidence="5">The sequence shown here is derived from an EMBL/GenBank/DDBJ whole genome shotgun (WGS) entry which is preliminary data.</text>
</comment>
<organism evidence="5 6">
    <name type="scientific">Flavimaribacter sediminis</name>
    <dbReference type="NCBI Taxonomy" id="2865987"/>
    <lineage>
        <taxon>Bacteria</taxon>
        <taxon>Pseudomonadati</taxon>
        <taxon>Pseudomonadota</taxon>
        <taxon>Alphaproteobacteria</taxon>
        <taxon>Hyphomicrobiales</taxon>
        <taxon>Rhizobiaceae</taxon>
        <taxon>Flavimaribacter</taxon>
    </lineage>
</organism>
<proteinExistence type="inferred from homology"/>
<dbReference type="Gene3D" id="3.40.720.10">
    <property type="entry name" value="Alkaline Phosphatase, subunit A"/>
    <property type="match status" value="1"/>
</dbReference>
<evidence type="ECO:0000256" key="3">
    <source>
        <dbReference type="SAM" id="SignalP"/>
    </source>
</evidence>
<feature type="chain" id="PRO_5042158140" evidence="3">
    <location>
        <begin position="25"/>
        <end position="466"/>
    </location>
</feature>
<name>A0AAE2ZQJ4_9HYPH</name>
<protein>
    <submittedName>
        <fullName evidence="5">Sulfatase</fullName>
    </submittedName>
</protein>
<dbReference type="PANTHER" id="PTHR42693:SF53">
    <property type="entry name" value="ENDO-4-O-SULFATASE"/>
    <property type="match status" value="1"/>
</dbReference>
<comment type="similarity">
    <text evidence="1">Belongs to the sulfatase family.</text>
</comment>
<dbReference type="CDD" id="cd16027">
    <property type="entry name" value="SGSH"/>
    <property type="match status" value="1"/>
</dbReference>
<feature type="domain" description="Sulfatase N-terminal" evidence="4">
    <location>
        <begin position="30"/>
        <end position="310"/>
    </location>
</feature>
<dbReference type="InterPro" id="IPR017850">
    <property type="entry name" value="Alkaline_phosphatase_core_sf"/>
</dbReference>
<keyword evidence="3" id="KW-0732">Signal</keyword>
<evidence type="ECO:0000313" key="5">
    <source>
        <dbReference type="EMBL" id="MBW8639076.1"/>
    </source>
</evidence>
<dbReference type="SUPFAM" id="SSF53649">
    <property type="entry name" value="Alkaline phosphatase-like"/>
    <property type="match status" value="1"/>
</dbReference>
<dbReference type="EMBL" id="JAICBX010000003">
    <property type="protein sequence ID" value="MBW8639076.1"/>
    <property type="molecule type" value="Genomic_DNA"/>
</dbReference>
<keyword evidence="6" id="KW-1185">Reference proteome</keyword>
<dbReference type="Pfam" id="PF00884">
    <property type="entry name" value="Sulfatase"/>
    <property type="match status" value="1"/>
</dbReference>
<evidence type="ECO:0000256" key="1">
    <source>
        <dbReference type="ARBA" id="ARBA00008779"/>
    </source>
</evidence>
<dbReference type="InterPro" id="IPR050738">
    <property type="entry name" value="Sulfatase"/>
</dbReference>
<dbReference type="PANTHER" id="PTHR42693">
    <property type="entry name" value="ARYLSULFATASE FAMILY MEMBER"/>
    <property type="match status" value="1"/>
</dbReference>
<dbReference type="RefSeq" id="WP_220229786.1">
    <property type="nucleotide sequence ID" value="NZ_JAICBX010000003.1"/>
</dbReference>
<dbReference type="Proteomes" id="UP001196509">
    <property type="component" value="Unassembled WGS sequence"/>
</dbReference>
<reference evidence="5" key="1">
    <citation type="submission" date="2021-08" db="EMBL/GenBank/DDBJ databases">
        <title>Hoeflea bacterium WL0058 sp. nov., isolated from the sediment.</title>
        <authorList>
            <person name="Wang L."/>
            <person name="Zhang D."/>
        </authorList>
    </citation>
    <scope>NUCLEOTIDE SEQUENCE</scope>
    <source>
        <strain evidence="5">WL0058</strain>
    </source>
</reference>